<proteinExistence type="inferred from homology"/>
<dbReference type="InterPro" id="IPR004838">
    <property type="entry name" value="NHTrfase_class1_PyrdxlP-BS"/>
</dbReference>
<dbReference type="InterPro" id="IPR015424">
    <property type="entry name" value="PyrdxlP-dep_Trfase"/>
</dbReference>
<evidence type="ECO:0000256" key="4">
    <source>
        <dbReference type="ARBA" id="ARBA00022679"/>
    </source>
</evidence>
<comment type="similarity">
    <text evidence="2 6">Belongs to the class-I pyridoxal-phosphate-dependent aminotransferase family.</text>
</comment>
<dbReference type="GO" id="GO:0030170">
    <property type="term" value="F:pyridoxal phosphate binding"/>
    <property type="evidence" value="ECO:0007669"/>
    <property type="project" value="InterPro"/>
</dbReference>
<dbReference type="OMA" id="PRDFKLC"/>
<evidence type="ECO:0000256" key="6">
    <source>
        <dbReference type="RuleBase" id="RU000481"/>
    </source>
</evidence>
<evidence type="ECO:0000259" key="7">
    <source>
        <dbReference type="Pfam" id="PF00155"/>
    </source>
</evidence>
<reference evidence="8" key="2">
    <citation type="submission" date="2020-02" db="EMBL/GenBank/DDBJ databases">
        <title>Using affinity propagation clustering for identifying bacterial clades and subclades with whole-genome sequences of Francisella tularensis.</title>
        <authorList>
            <person name="Homeier-Bachmann T."/>
            <person name="Abdel-Glil M.Y."/>
            <person name="Hackbart A."/>
            <person name="Hotzel H."/>
            <person name="Tomaso H."/>
        </authorList>
    </citation>
    <scope>NUCLEOTIDE SEQUENCE</scope>
    <source>
        <strain evidence="8">15T0085</strain>
    </source>
</reference>
<dbReference type="GO" id="GO:0006520">
    <property type="term" value="P:amino acid metabolic process"/>
    <property type="evidence" value="ECO:0007669"/>
    <property type="project" value="InterPro"/>
</dbReference>
<dbReference type="InterPro" id="IPR004839">
    <property type="entry name" value="Aminotransferase_I/II_large"/>
</dbReference>
<dbReference type="eggNOG" id="COG0436">
    <property type="taxonomic scope" value="Bacteria"/>
</dbReference>
<dbReference type="KEGG" id="ftc:DA46_2025"/>
<keyword evidence="5" id="KW-0663">Pyridoxal phosphate</keyword>
<dbReference type="Gene3D" id="3.90.1150.10">
    <property type="entry name" value="Aspartate Aminotransferase, domain 1"/>
    <property type="match status" value="1"/>
</dbReference>
<name>A0A0B3VV52_FRATU</name>
<keyword evidence="3 6" id="KW-0032">Aminotransferase</keyword>
<protein>
    <recommendedName>
        <fullName evidence="6">Aminotransferase</fullName>
        <ecNumber evidence="6">2.6.1.-</ecNumber>
    </recommendedName>
</protein>
<dbReference type="SUPFAM" id="SSF53383">
    <property type="entry name" value="PLP-dependent transferases"/>
    <property type="match status" value="1"/>
</dbReference>
<keyword evidence="4 6" id="KW-0808">Transferase</keyword>
<dbReference type="Gene3D" id="3.40.640.10">
    <property type="entry name" value="Type I PLP-dependent aspartate aminotransferase-like (Major domain)"/>
    <property type="match status" value="1"/>
</dbReference>
<dbReference type="PROSITE" id="PS00105">
    <property type="entry name" value="AA_TRANSFER_CLASS_1"/>
    <property type="match status" value="1"/>
</dbReference>
<evidence type="ECO:0000256" key="3">
    <source>
        <dbReference type="ARBA" id="ARBA00022576"/>
    </source>
</evidence>
<dbReference type="InterPro" id="IPR050596">
    <property type="entry name" value="AspAT/PAT-like"/>
</dbReference>
<evidence type="ECO:0000256" key="5">
    <source>
        <dbReference type="ARBA" id="ARBA00022898"/>
    </source>
</evidence>
<dbReference type="InterPro" id="IPR015421">
    <property type="entry name" value="PyrdxlP-dep_Trfase_major"/>
</dbReference>
<dbReference type="PANTHER" id="PTHR46383">
    <property type="entry name" value="ASPARTATE AMINOTRANSFERASE"/>
    <property type="match status" value="1"/>
</dbReference>
<reference evidence="8" key="1">
    <citation type="submission" date="2019-08" db="EMBL/GenBank/DDBJ databases">
        <authorList>
            <person name="Busch A."/>
        </authorList>
    </citation>
    <scope>NUCLEOTIDE SEQUENCE</scope>
    <source>
        <strain evidence="8">15T0085</strain>
    </source>
</reference>
<dbReference type="EC" id="2.6.1.-" evidence="6"/>
<dbReference type="HOGENOM" id="CLU_017584_4_3_6"/>
<organism evidence="8">
    <name type="scientific">Francisella tularensis subsp. holarctica</name>
    <dbReference type="NCBI Taxonomy" id="119857"/>
    <lineage>
        <taxon>Bacteria</taxon>
        <taxon>Pseudomonadati</taxon>
        <taxon>Pseudomonadota</taxon>
        <taxon>Gammaproteobacteria</taxon>
        <taxon>Thiotrichales</taxon>
        <taxon>Francisellaceae</taxon>
        <taxon>Francisella</taxon>
    </lineage>
</organism>
<dbReference type="GO" id="GO:0008483">
    <property type="term" value="F:transaminase activity"/>
    <property type="evidence" value="ECO:0007669"/>
    <property type="project" value="UniProtKB-KW"/>
</dbReference>
<evidence type="ECO:0000256" key="1">
    <source>
        <dbReference type="ARBA" id="ARBA00001933"/>
    </source>
</evidence>
<dbReference type="PANTHER" id="PTHR46383:SF1">
    <property type="entry name" value="ASPARTATE AMINOTRANSFERASE"/>
    <property type="match status" value="1"/>
</dbReference>
<dbReference type="RefSeq" id="WP_003015321.1">
    <property type="nucleotide sequence ID" value="NZ_CP009693.1"/>
</dbReference>
<dbReference type="KEGG" id="ftz:CH68_851"/>
<dbReference type="EMBL" id="JAAGJP010000016">
    <property type="protein sequence ID" value="NDS68151.1"/>
    <property type="molecule type" value="Genomic_DNA"/>
</dbReference>
<dbReference type="InterPro" id="IPR015422">
    <property type="entry name" value="PyrdxlP-dep_Trfase_small"/>
</dbReference>
<evidence type="ECO:0000256" key="2">
    <source>
        <dbReference type="ARBA" id="ARBA00007441"/>
    </source>
</evidence>
<accession>A0A0B3VV52</accession>
<dbReference type="FunFam" id="3.40.640.10:FF:000033">
    <property type="entry name" value="Aspartate aminotransferase"/>
    <property type="match status" value="1"/>
</dbReference>
<dbReference type="Pfam" id="PF00155">
    <property type="entry name" value="Aminotran_1_2"/>
    <property type="match status" value="1"/>
</dbReference>
<dbReference type="AlphaFoldDB" id="A0A0B3VV52"/>
<feature type="domain" description="Aminotransferase class I/classII large" evidence="7">
    <location>
        <begin position="32"/>
        <end position="385"/>
    </location>
</feature>
<gene>
    <name evidence="8" type="ORF">FWI86_03470</name>
</gene>
<sequence length="397" mass="44197">MASLNKKIQNVSTSPTNAMAALAKQIKDQGNDVISLAIGEPGFSTPDIIKAAGIEAINKDITKYTNVDGLKELREAIVARYKREYGIEFAADQVCVTSGAKHSLHNIFNCILEAGDEAIFFAPYWVSYPDMIALTGAKPVVVETKFENNFEIDVTDLEKHITAKTKAVIINSPNNPTGLIYSKKCIEDLANLLRKYPNIWIIGDDIYDQLYFKDRVTLITEVAPDLADRYVIASGVSKNFAMTGWRVGFTIAPKLLNDALKKFQSQSATCACSISQYAAITAMNMPAQDLQYFVESYKQKAQFITKYLEAMPYIDVKSAEGTFYLFPDLRKLLEHTNFSTDVELCNALLREEYVAMMPGVAFGLSGFARISCANEMPELEEAMTRVARFINKHVSTK</sequence>
<comment type="caution">
    <text evidence="8">The sequence shown here is derived from an EMBL/GenBank/DDBJ whole genome shotgun (WGS) entry which is preliminary data.</text>
</comment>
<dbReference type="KEGG" id="ftv:CH67_1119"/>
<comment type="cofactor">
    <cofactor evidence="1 6">
        <name>pyridoxal 5'-phosphate</name>
        <dbReference type="ChEBI" id="CHEBI:597326"/>
    </cofactor>
</comment>
<evidence type="ECO:0000313" key="8">
    <source>
        <dbReference type="EMBL" id="NDS68151.1"/>
    </source>
</evidence>
<dbReference type="CDD" id="cd00609">
    <property type="entry name" value="AAT_like"/>
    <property type="match status" value="1"/>
</dbReference>